<comment type="caution">
    <text evidence="2">The sequence shown here is derived from an EMBL/GenBank/DDBJ whole genome shotgun (WGS) entry which is preliminary data.</text>
</comment>
<protein>
    <submittedName>
        <fullName evidence="2">Uncharacterized protein</fullName>
    </submittedName>
</protein>
<dbReference type="EMBL" id="JBJUIK010000011">
    <property type="protein sequence ID" value="KAL3513798.1"/>
    <property type="molecule type" value="Genomic_DNA"/>
</dbReference>
<name>A0ABD2Z7T6_9GENT</name>
<feature type="region of interest" description="Disordered" evidence="1">
    <location>
        <begin position="1"/>
        <end position="50"/>
    </location>
</feature>
<keyword evidence="3" id="KW-1185">Reference proteome</keyword>
<reference evidence="2 3" key="1">
    <citation type="submission" date="2024-11" db="EMBL/GenBank/DDBJ databases">
        <title>A near-complete genome assembly of Cinchona calisaya.</title>
        <authorList>
            <person name="Lian D.C."/>
            <person name="Zhao X.W."/>
            <person name="Wei L."/>
        </authorList>
    </citation>
    <scope>NUCLEOTIDE SEQUENCE [LARGE SCALE GENOMIC DNA]</scope>
    <source>
        <tissue evidence="2">Nenye</tissue>
    </source>
</reference>
<organism evidence="2 3">
    <name type="scientific">Cinchona calisaya</name>
    <dbReference type="NCBI Taxonomy" id="153742"/>
    <lineage>
        <taxon>Eukaryota</taxon>
        <taxon>Viridiplantae</taxon>
        <taxon>Streptophyta</taxon>
        <taxon>Embryophyta</taxon>
        <taxon>Tracheophyta</taxon>
        <taxon>Spermatophyta</taxon>
        <taxon>Magnoliopsida</taxon>
        <taxon>eudicotyledons</taxon>
        <taxon>Gunneridae</taxon>
        <taxon>Pentapetalae</taxon>
        <taxon>asterids</taxon>
        <taxon>lamiids</taxon>
        <taxon>Gentianales</taxon>
        <taxon>Rubiaceae</taxon>
        <taxon>Cinchonoideae</taxon>
        <taxon>Cinchoneae</taxon>
        <taxon>Cinchona</taxon>
    </lineage>
</organism>
<gene>
    <name evidence="2" type="ORF">ACH5RR_026515</name>
</gene>
<feature type="compositionally biased region" description="Basic and acidic residues" evidence="1">
    <location>
        <begin position="1"/>
        <end position="11"/>
    </location>
</feature>
<dbReference type="AlphaFoldDB" id="A0ABD2Z7T6"/>
<sequence>MYDSHERCCRDEWEDGNPASWGTSPQYKRRNPPPRIYKAPTPGYGEAGTLTDNNPTYDNYSKTCDLSHSWLEFKFPNLFSSRATIDPTNCFCFLYQQMRQVLTSHQLLVGNHQ</sequence>
<dbReference type="Proteomes" id="UP001630127">
    <property type="component" value="Unassembled WGS sequence"/>
</dbReference>
<evidence type="ECO:0000313" key="2">
    <source>
        <dbReference type="EMBL" id="KAL3513798.1"/>
    </source>
</evidence>
<proteinExistence type="predicted"/>
<accession>A0ABD2Z7T6</accession>
<evidence type="ECO:0000313" key="3">
    <source>
        <dbReference type="Proteomes" id="UP001630127"/>
    </source>
</evidence>
<evidence type="ECO:0000256" key="1">
    <source>
        <dbReference type="SAM" id="MobiDB-lite"/>
    </source>
</evidence>